<evidence type="ECO:0000313" key="3">
    <source>
        <dbReference type="Proteomes" id="UP001327560"/>
    </source>
</evidence>
<feature type="region of interest" description="Disordered" evidence="1">
    <location>
        <begin position="38"/>
        <end position="60"/>
    </location>
</feature>
<dbReference type="Proteomes" id="UP001327560">
    <property type="component" value="Chromosome 6"/>
</dbReference>
<accession>A0AAQ3QHQ5</accession>
<protein>
    <submittedName>
        <fullName evidence="2">Uncharacterized protein</fullName>
    </submittedName>
</protein>
<keyword evidence="3" id="KW-1185">Reference proteome</keyword>
<organism evidence="2 3">
    <name type="scientific">Canna indica</name>
    <name type="common">Indian-shot</name>
    <dbReference type="NCBI Taxonomy" id="4628"/>
    <lineage>
        <taxon>Eukaryota</taxon>
        <taxon>Viridiplantae</taxon>
        <taxon>Streptophyta</taxon>
        <taxon>Embryophyta</taxon>
        <taxon>Tracheophyta</taxon>
        <taxon>Spermatophyta</taxon>
        <taxon>Magnoliopsida</taxon>
        <taxon>Liliopsida</taxon>
        <taxon>Zingiberales</taxon>
        <taxon>Cannaceae</taxon>
        <taxon>Canna</taxon>
    </lineage>
</organism>
<gene>
    <name evidence="2" type="ORF">Cni_G20388</name>
</gene>
<dbReference type="AlphaFoldDB" id="A0AAQ3QHQ5"/>
<dbReference type="EMBL" id="CP136895">
    <property type="protein sequence ID" value="WOL11624.1"/>
    <property type="molecule type" value="Genomic_DNA"/>
</dbReference>
<proteinExistence type="predicted"/>
<evidence type="ECO:0000313" key="2">
    <source>
        <dbReference type="EMBL" id="WOL11624.1"/>
    </source>
</evidence>
<reference evidence="2 3" key="1">
    <citation type="submission" date="2023-10" db="EMBL/GenBank/DDBJ databases">
        <title>Chromosome-scale genome assembly provides insights into flower coloration mechanisms of Canna indica.</title>
        <authorList>
            <person name="Li C."/>
        </authorList>
    </citation>
    <scope>NUCLEOTIDE SEQUENCE [LARGE SCALE GENOMIC DNA]</scope>
    <source>
        <tissue evidence="2">Flower</tissue>
    </source>
</reference>
<sequence>MKPKDIAEFWEKTANHIEMEELREARKADMQNAKDATFGAARTPGPHQTPQQIHQSRKRTNVLVDQGSSADVLFYSTLEKMCINETSLHPYHEDFIGFSGQRVIVRGYLWLTTMLSSPP</sequence>
<name>A0AAQ3QHQ5_9LILI</name>
<evidence type="ECO:0000256" key="1">
    <source>
        <dbReference type="SAM" id="MobiDB-lite"/>
    </source>
</evidence>